<keyword evidence="2" id="KW-1185">Reference proteome</keyword>
<dbReference type="RefSeq" id="YP_005352784.1">
    <property type="nucleotide sequence ID" value="NC_009127.1"/>
</dbReference>
<dbReference type="Proteomes" id="UP000156776">
    <property type="component" value="Segment"/>
</dbReference>
<dbReference type="KEGG" id="vg:11945559"/>
<proteinExistence type="predicted"/>
<dbReference type="EMBL" id="DQ657948">
    <property type="protein sequence ID" value="AFD97199.1"/>
    <property type="molecule type" value="Genomic_DNA"/>
</dbReference>
<protein>
    <submittedName>
        <fullName evidence="1">Truncated membrane protein ORF27</fullName>
    </submittedName>
</protein>
<sequence>MGIMPNSVWLAEPLPLLLYLLLLPSPIDAFYAVKYSSPTSATCPIAGQPYVVQALFQADNRTVTARDG</sequence>
<gene>
    <name evidence="1" type="ORF">CyHV3_ORF27</name>
</gene>
<organism evidence="1 2">
    <name type="scientific">Cyprinid herpesvirus 3</name>
    <name type="common">CyHV-3</name>
    <dbReference type="NCBI Taxonomy" id="180230"/>
    <lineage>
        <taxon>Viruses</taxon>
        <taxon>Duplodnaviria</taxon>
        <taxon>Heunggongvirae</taxon>
        <taxon>Peploviricota</taxon>
        <taxon>Herviviricetes</taxon>
        <taxon>Herpesvirales</taxon>
        <taxon>Alloherpesviridae</taxon>
        <taxon>Cyvirus</taxon>
        <taxon>Cyvirus cyprinidallo3</taxon>
    </lineage>
</organism>
<accession>H8PF54</accession>
<reference evidence="1 2" key="1">
    <citation type="journal article" date="2007" name="J. Virol.">
        <title>Genome sequences of three koi herpesvirus isolates representing the expanding distribution of an emerging disease threatening koi and common carp worldwide.</title>
        <authorList>
            <person name="Aoki T."/>
            <person name="Hirono I."/>
            <person name="Kurokawa K."/>
            <person name="Fukuda H."/>
            <person name="Nahary R."/>
            <person name="Eldar A."/>
            <person name="Davison A.J."/>
            <person name="Waltzek T.B."/>
            <person name="Bercovier H."/>
            <person name="Hedrick R.P."/>
        </authorList>
    </citation>
    <scope>NUCLEOTIDE SEQUENCE [LARGE SCALE GENOMIC DNA]</scope>
    <source>
        <strain evidence="1 2">KHV-U</strain>
    </source>
</reference>
<dbReference type="GeneID" id="11945559"/>
<evidence type="ECO:0000313" key="1">
    <source>
        <dbReference type="EMBL" id="AFD97199.1"/>
    </source>
</evidence>
<evidence type="ECO:0000313" key="2">
    <source>
        <dbReference type="Proteomes" id="UP000156776"/>
    </source>
</evidence>
<name>H8PF54_CYHV3</name>